<organism evidence="2 3">
    <name type="scientific">Paraburkholderia metrosideri</name>
    <dbReference type="NCBI Taxonomy" id="580937"/>
    <lineage>
        <taxon>Bacteria</taxon>
        <taxon>Pseudomonadati</taxon>
        <taxon>Pseudomonadota</taxon>
        <taxon>Betaproteobacteria</taxon>
        <taxon>Burkholderiales</taxon>
        <taxon>Burkholderiaceae</taxon>
        <taxon>Paraburkholderia</taxon>
    </lineage>
</organism>
<dbReference type="Pfam" id="PF18871">
    <property type="entry name" value="HEPN_Toprim_N"/>
    <property type="match status" value="1"/>
</dbReference>
<evidence type="ECO:0000313" key="3">
    <source>
        <dbReference type="Proteomes" id="UP000598032"/>
    </source>
</evidence>
<sequence length="228" mass="25810">MDCIVHTTIGTYPIATTVNRYNRWRFRPEDRIIRCRRRDQRNPLLHGTPTDKQDAAVVDMEFVYSATADTLRRRLGRAGFHRGSLEKEFEEYQRKVCYESETTHLHFTGDTAAAHSQAFCLSALDDWLDALAQVVKTGVTPGRRKMQGFRPTGNLLVDIITGSERPAFDELEPRHGIVGFPCATFCNMAVALLEVTAGNEACELDVTSFVLHRGDITFDDMLGRRDEV</sequence>
<accession>A0ABM8NC27</accession>
<feature type="domain" description="HEPN/Toprim N-terminal" evidence="1">
    <location>
        <begin position="1"/>
        <end position="210"/>
    </location>
</feature>
<dbReference type="RefSeq" id="WP_201640991.1">
    <property type="nucleotide sequence ID" value="NZ_CAJHCP010000002.1"/>
</dbReference>
<proteinExistence type="predicted"/>
<dbReference type="InterPro" id="IPR041487">
    <property type="entry name" value="HEPN/Toprim-NTD1"/>
</dbReference>
<name>A0ABM8NC27_9BURK</name>
<gene>
    <name evidence="2" type="ORF">LMG28140_00780</name>
</gene>
<evidence type="ECO:0000313" key="2">
    <source>
        <dbReference type="EMBL" id="CAD6516434.1"/>
    </source>
</evidence>
<reference evidence="2 3" key="1">
    <citation type="submission" date="2020-10" db="EMBL/GenBank/DDBJ databases">
        <authorList>
            <person name="Peeters C."/>
        </authorList>
    </citation>
    <scope>NUCLEOTIDE SEQUENCE [LARGE SCALE GENOMIC DNA]</scope>
    <source>
        <strain evidence="2 3">LMG 28140</strain>
    </source>
</reference>
<comment type="caution">
    <text evidence="2">The sequence shown here is derived from an EMBL/GenBank/DDBJ whole genome shotgun (WGS) entry which is preliminary data.</text>
</comment>
<dbReference type="Proteomes" id="UP000598032">
    <property type="component" value="Unassembled WGS sequence"/>
</dbReference>
<dbReference type="EMBL" id="CAJHCP010000002">
    <property type="protein sequence ID" value="CAD6516434.1"/>
    <property type="molecule type" value="Genomic_DNA"/>
</dbReference>
<evidence type="ECO:0000259" key="1">
    <source>
        <dbReference type="Pfam" id="PF18871"/>
    </source>
</evidence>
<protein>
    <recommendedName>
        <fullName evidence="1">HEPN/Toprim N-terminal domain-containing protein</fullName>
    </recommendedName>
</protein>
<keyword evidence="3" id="KW-1185">Reference proteome</keyword>